<comment type="caution">
    <text evidence="3">The sequence shown here is derived from an EMBL/GenBank/DDBJ whole genome shotgun (WGS) entry which is preliminary data.</text>
</comment>
<sequence>MFSPRHRTGAAIVLALTVASLATACAAGPPPAPLPTESVAGTPSAPAPEVSPTPTVDASTPDPTCETLIGPEIVADFESVGWSSQAEPLRVGDRTVDDGLQCVWADFEGPAGDHLQMFGWGRMPEDEASEAQAWLVSQGWIREDSEEGIYITTPKGTAIVVDDDGYGMTYLFGDGWVKFADTRQGLLLIEWPPA</sequence>
<feature type="chain" id="PRO_5046361179" evidence="2">
    <location>
        <begin position="27"/>
        <end position="194"/>
    </location>
</feature>
<reference evidence="4" key="1">
    <citation type="journal article" date="2019" name="Int. J. Syst. Evol. Microbiol.">
        <title>The Global Catalogue of Microorganisms (GCM) 10K type strain sequencing project: providing services to taxonomists for standard genome sequencing and annotation.</title>
        <authorList>
            <consortium name="The Broad Institute Genomics Platform"/>
            <consortium name="The Broad Institute Genome Sequencing Center for Infectious Disease"/>
            <person name="Wu L."/>
            <person name="Ma J."/>
        </authorList>
    </citation>
    <scope>NUCLEOTIDE SEQUENCE [LARGE SCALE GENOMIC DNA]</scope>
    <source>
        <strain evidence="4">CCUG 54523</strain>
    </source>
</reference>
<dbReference type="EMBL" id="JBHTII010000002">
    <property type="protein sequence ID" value="MFD0791849.1"/>
    <property type="molecule type" value="Genomic_DNA"/>
</dbReference>
<evidence type="ECO:0000313" key="4">
    <source>
        <dbReference type="Proteomes" id="UP001597055"/>
    </source>
</evidence>
<keyword evidence="4" id="KW-1185">Reference proteome</keyword>
<keyword evidence="2" id="KW-0732">Signal</keyword>
<dbReference type="PROSITE" id="PS51257">
    <property type="entry name" value="PROKAR_LIPOPROTEIN"/>
    <property type="match status" value="1"/>
</dbReference>
<evidence type="ECO:0000256" key="2">
    <source>
        <dbReference type="SAM" id="SignalP"/>
    </source>
</evidence>
<protein>
    <submittedName>
        <fullName evidence="3">Uncharacterized protein</fullName>
    </submittedName>
</protein>
<feature type="region of interest" description="Disordered" evidence="1">
    <location>
        <begin position="29"/>
        <end position="63"/>
    </location>
</feature>
<feature type="signal peptide" evidence="2">
    <location>
        <begin position="1"/>
        <end position="26"/>
    </location>
</feature>
<dbReference type="Proteomes" id="UP001597055">
    <property type="component" value="Unassembled WGS sequence"/>
</dbReference>
<proteinExistence type="predicted"/>
<gene>
    <name evidence="3" type="ORF">ACFQ0P_15750</name>
</gene>
<feature type="compositionally biased region" description="Polar residues" evidence="1">
    <location>
        <begin position="52"/>
        <end position="62"/>
    </location>
</feature>
<organism evidence="3 4">
    <name type="scientific">Microbacterium insulae</name>
    <dbReference type="NCBI Taxonomy" id="483014"/>
    <lineage>
        <taxon>Bacteria</taxon>
        <taxon>Bacillati</taxon>
        <taxon>Actinomycetota</taxon>
        <taxon>Actinomycetes</taxon>
        <taxon>Micrococcales</taxon>
        <taxon>Microbacteriaceae</taxon>
        <taxon>Microbacterium</taxon>
    </lineage>
</organism>
<evidence type="ECO:0000313" key="3">
    <source>
        <dbReference type="EMBL" id="MFD0791849.1"/>
    </source>
</evidence>
<evidence type="ECO:0000256" key="1">
    <source>
        <dbReference type="SAM" id="MobiDB-lite"/>
    </source>
</evidence>
<dbReference type="RefSeq" id="WP_204979578.1">
    <property type="nucleotide sequence ID" value="NZ_JBHTII010000002.1"/>
</dbReference>
<accession>A0ABW3ANF6</accession>
<name>A0ABW3ANF6_9MICO</name>